<keyword evidence="8 10" id="KW-0238">DNA-binding</keyword>
<proteinExistence type="inferred from homology"/>
<evidence type="ECO:0000256" key="11">
    <source>
        <dbReference type="SAM" id="MobiDB-lite"/>
    </source>
</evidence>
<comment type="function">
    <text evidence="10">Sigma factors are initiation factors that promote the attachment of RNA polymerase to specific initiation sites and are then released.</text>
</comment>
<keyword evidence="9 10" id="KW-0804">Transcription</keyword>
<evidence type="ECO:0000313" key="15">
    <source>
        <dbReference type="Proteomes" id="UP000005289"/>
    </source>
</evidence>
<dbReference type="GO" id="GO:0016987">
    <property type="term" value="F:sigma factor activity"/>
    <property type="evidence" value="ECO:0007669"/>
    <property type="project" value="UniProtKB-KW"/>
</dbReference>
<evidence type="ECO:0000256" key="8">
    <source>
        <dbReference type="ARBA" id="ARBA00023125"/>
    </source>
</evidence>
<dbReference type="Pfam" id="PF00309">
    <property type="entry name" value="Sigma54_AID"/>
    <property type="match status" value="1"/>
</dbReference>
<dbReference type="PROSITE" id="PS00717">
    <property type="entry name" value="SIGMA54_1"/>
    <property type="match status" value="1"/>
</dbReference>
<dbReference type="GO" id="GO:0016779">
    <property type="term" value="F:nucleotidyltransferase activity"/>
    <property type="evidence" value="ECO:0007669"/>
    <property type="project" value="UniProtKB-KW"/>
</dbReference>
<dbReference type="NCBIfam" id="NF004595">
    <property type="entry name" value="PRK05932.1-2"/>
    <property type="match status" value="1"/>
</dbReference>
<evidence type="ECO:0000259" key="12">
    <source>
        <dbReference type="Pfam" id="PF04552"/>
    </source>
</evidence>
<reference evidence="14 15" key="1">
    <citation type="submission" date="2013-12" db="EMBL/GenBank/DDBJ databases">
        <authorList>
            <consortium name="DOE Joint Genome Institute"/>
            <person name="Muyzer G."/>
            <person name="Huntemann M."/>
            <person name="Han J."/>
            <person name="Chen A."/>
            <person name="Kyrpides N."/>
            <person name="Mavromatis K."/>
            <person name="Markowitz V."/>
            <person name="Palaniappan K."/>
            <person name="Ivanova N."/>
            <person name="Schaumberg A."/>
            <person name="Pati A."/>
            <person name="Liolios K."/>
            <person name="Nordberg H.P."/>
            <person name="Cantor M.N."/>
            <person name="Hua S.X."/>
            <person name="Woyke T."/>
        </authorList>
    </citation>
    <scope>NUCLEOTIDE SEQUENCE [LARGE SCALE GENOMIC DNA]</scope>
    <source>
        <strain evidence="14 15">ARh 1</strain>
    </source>
</reference>
<dbReference type="Proteomes" id="UP000005289">
    <property type="component" value="Chromosome"/>
</dbReference>
<name>W0DR30_9GAMM</name>
<dbReference type="KEGG" id="tti:THITH_14660"/>
<evidence type="ECO:0000256" key="7">
    <source>
        <dbReference type="ARBA" id="ARBA00023082"/>
    </source>
</evidence>
<evidence type="ECO:0000256" key="4">
    <source>
        <dbReference type="ARBA" id="ARBA00022679"/>
    </source>
</evidence>
<dbReference type="GO" id="GO:0000428">
    <property type="term" value="C:DNA-directed RNA polymerase complex"/>
    <property type="evidence" value="ECO:0007669"/>
    <property type="project" value="UniProtKB-KW"/>
</dbReference>
<dbReference type="PIRSF" id="PIRSF000774">
    <property type="entry name" value="RpoN"/>
    <property type="match status" value="1"/>
</dbReference>
<keyword evidence="5 10" id="KW-0548">Nucleotidyltransferase</keyword>
<feature type="region of interest" description="Disordered" evidence="11">
    <location>
        <begin position="52"/>
        <end position="111"/>
    </location>
</feature>
<evidence type="ECO:0000256" key="2">
    <source>
        <dbReference type="ARBA" id="ARBA00019942"/>
    </source>
</evidence>
<dbReference type="EMBL" id="CP007029">
    <property type="protein sequence ID" value="AHE99310.1"/>
    <property type="molecule type" value="Genomic_DNA"/>
</dbReference>
<evidence type="ECO:0000256" key="5">
    <source>
        <dbReference type="ARBA" id="ARBA00022695"/>
    </source>
</evidence>
<dbReference type="PROSITE" id="PS00718">
    <property type="entry name" value="SIGMA54_2"/>
    <property type="match status" value="1"/>
</dbReference>
<dbReference type="Pfam" id="PF04963">
    <property type="entry name" value="Sigma54_CBD"/>
    <property type="match status" value="1"/>
</dbReference>
<dbReference type="AlphaFoldDB" id="W0DR30"/>
<dbReference type="InterPro" id="IPR000394">
    <property type="entry name" value="RNA_pol_sigma_54"/>
</dbReference>
<evidence type="ECO:0000313" key="14">
    <source>
        <dbReference type="EMBL" id="AHE99310.1"/>
    </source>
</evidence>
<dbReference type="STRING" id="713585.THITH_14660"/>
<dbReference type="Gene3D" id="1.10.10.60">
    <property type="entry name" value="Homeodomain-like"/>
    <property type="match status" value="1"/>
</dbReference>
<evidence type="ECO:0000259" key="13">
    <source>
        <dbReference type="Pfam" id="PF04963"/>
    </source>
</evidence>
<dbReference type="GO" id="GO:0001216">
    <property type="term" value="F:DNA-binding transcription activator activity"/>
    <property type="evidence" value="ECO:0007669"/>
    <property type="project" value="InterPro"/>
</dbReference>
<dbReference type="Pfam" id="PF04552">
    <property type="entry name" value="Sigma54_DBD"/>
    <property type="match status" value="1"/>
</dbReference>
<feature type="domain" description="RNA polymerase sigma factor 54 core-binding" evidence="13">
    <location>
        <begin position="105"/>
        <end position="299"/>
    </location>
</feature>
<feature type="compositionally biased region" description="Low complexity" evidence="11">
    <location>
        <begin position="58"/>
        <end position="75"/>
    </location>
</feature>
<accession>W0DR30</accession>
<keyword evidence="7 10" id="KW-0731">Sigma factor</keyword>
<sequence>MKSSLNLQLGQTLTMTPQLQQAIRLLQLSTLELQLEVQQALESNPMLELAEDATTGDGAPETETAPGPETEAPAPDQAGEHESWDSADYGGNSGQRNDPDDRDPFENQAGAGGGLHEHLLWQLHLSPLNDADRRIGAALIDSINADGYLETDLESLQETLGGETEVGIDEIEAVLHWIQQCDPLGVGARNLRECLLIQLHSLPPETPERDAALRVAEHGMDHLARHDFKGLQRELGLTEAELARALERIRTLNPRPGSQISDQPPEYVTPDVYVRRDSGGWRVDLNPEIAPRIRINSLYAGMVRRVSDARDSAFMRNQLQEARWFLKSLHSRNDTLLRVARAIVERQTGFLEQGDVAMQPLILRDIAEALGMHESTISRVTTQKYMHTPRGVFEFKYFFSSHVGTRDGGECSATAIRAMIRKLISEEPPDRPMSDSRLAQVLSDRGINVARRTVAKYREAMNLPPSSERRQLV</sequence>
<dbReference type="GO" id="GO:0003677">
    <property type="term" value="F:DNA binding"/>
    <property type="evidence" value="ECO:0007669"/>
    <property type="project" value="UniProtKB-KW"/>
</dbReference>
<dbReference type="GO" id="GO:0006352">
    <property type="term" value="P:DNA-templated transcription initiation"/>
    <property type="evidence" value="ECO:0007669"/>
    <property type="project" value="InterPro"/>
</dbReference>
<evidence type="ECO:0000256" key="3">
    <source>
        <dbReference type="ARBA" id="ARBA00022478"/>
    </source>
</evidence>
<dbReference type="Gene3D" id="1.10.10.1330">
    <property type="entry name" value="RNA polymerase sigma-54 factor, core-binding domain"/>
    <property type="match status" value="1"/>
</dbReference>
<dbReference type="InterPro" id="IPR007634">
    <property type="entry name" value="RNA_pol_sigma_54_DNA-bd"/>
</dbReference>
<protein>
    <recommendedName>
        <fullName evidence="2 10">RNA polymerase sigma-54 factor</fullName>
    </recommendedName>
</protein>
<dbReference type="PROSITE" id="PS50044">
    <property type="entry name" value="SIGMA54_3"/>
    <property type="match status" value="1"/>
</dbReference>
<keyword evidence="15" id="KW-1185">Reference proteome</keyword>
<dbReference type="HOGENOM" id="CLU_020569_0_1_6"/>
<feature type="domain" description="RNA polymerase sigma factor 54 DNA-binding" evidence="12">
    <location>
        <begin position="313"/>
        <end position="471"/>
    </location>
</feature>
<dbReference type="InterPro" id="IPR007046">
    <property type="entry name" value="RNA_pol_sigma_54_core-bd"/>
</dbReference>
<organism evidence="14 15">
    <name type="scientific">Thioalkalivibrio paradoxus ARh 1</name>
    <dbReference type="NCBI Taxonomy" id="713585"/>
    <lineage>
        <taxon>Bacteria</taxon>
        <taxon>Pseudomonadati</taxon>
        <taxon>Pseudomonadota</taxon>
        <taxon>Gammaproteobacteria</taxon>
        <taxon>Chromatiales</taxon>
        <taxon>Ectothiorhodospiraceae</taxon>
        <taxon>Thioalkalivibrio</taxon>
    </lineage>
</organism>
<keyword evidence="3 10" id="KW-0240">DNA-directed RNA polymerase</keyword>
<evidence type="ECO:0000256" key="9">
    <source>
        <dbReference type="ARBA" id="ARBA00023163"/>
    </source>
</evidence>
<comment type="similarity">
    <text evidence="1 10">Belongs to the sigma-54 factor family.</text>
</comment>
<dbReference type="PANTHER" id="PTHR32248:SF4">
    <property type="entry name" value="RNA POLYMERASE SIGMA-54 FACTOR"/>
    <property type="match status" value="1"/>
</dbReference>
<keyword evidence="4 10" id="KW-0808">Transferase</keyword>
<gene>
    <name evidence="14" type="ORF">THITH_14660</name>
</gene>
<dbReference type="NCBIfam" id="TIGR02395">
    <property type="entry name" value="rpoN_sigma"/>
    <property type="match status" value="1"/>
</dbReference>
<dbReference type="PRINTS" id="PR00045">
    <property type="entry name" value="SIGMA54FCT"/>
</dbReference>
<dbReference type="InterPro" id="IPR038709">
    <property type="entry name" value="RpoN_core-bd_sf"/>
</dbReference>
<keyword evidence="6 10" id="KW-0805">Transcription regulation</keyword>
<evidence type="ECO:0000256" key="10">
    <source>
        <dbReference type="PIRNR" id="PIRNR000774"/>
    </source>
</evidence>
<dbReference type="NCBIfam" id="NF009118">
    <property type="entry name" value="PRK12469.1"/>
    <property type="match status" value="1"/>
</dbReference>
<evidence type="ECO:0000256" key="1">
    <source>
        <dbReference type="ARBA" id="ARBA00008798"/>
    </source>
</evidence>
<dbReference type="PANTHER" id="PTHR32248">
    <property type="entry name" value="RNA POLYMERASE SIGMA-54 FACTOR"/>
    <property type="match status" value="1"/>
</dbReference>
<evidence type="ECO:0000256" key="6">
    <source>
        <dbReference type="ARBA" id="ARBA00023015"/>
    </source>
</evidence>